<proteinExistence type="predicted"/>
<evidence type="ECO:0000256" key="3">
    <source>
        <dbReference type="ARBA" id="ARBA00023172"/>
    </source>
</evidence>
<dbReference type="InterPro" id="IPR011010">
    <property type="entry name" value="DNA_brk_join_enz"/>
</dbReference>
<dbReference type="Proteomes" id="UP000196084">
    <property type="component" value="Unassembled WGS sequence"/>
</dbReference>
<dbReference type="GO" id="GO:0015074">
    <property type="term" value="P:DNA integration"/>
    <property type="evidence" value="ECO:0007669"/>
    <property type="project" value="UniProtKB-KW"/>
</dbReference>
<keyword evidence="8" id="KW-1185">Reference proteome</keyword>
<reference evidence="7 8" key="1">
    <citation type="submission" date="2017-02" db="EMBL/GenBank/DDBJ databases">
        <title>Natronthermophilus aegyptiacus gen. nov.,sp. nov., an aerobic, extremely halophilic alkalithermophilic archaeon isolated from the athalassohaline Wadi An Natrun, Egypt.</title>
        <authorList>
            <person name="Zhao B."/>
        </authorList>
    </citation>
    <scope>NUCLEOTIDE SEQUENCE [LARGE SCALE GENOMIC DNA]</scope>
    <source>
        <strain evidence="7 8">CGMCC 1.3597</strain>
    </source>
</reference>
<comment type="caution">
    <text evidence="7">The sequence shown here is derived from an EMBL/GenBank/DDBJ whole genome shotgun (WGS) entry which is preliminary data.</text>
</comment>
<dbReference type="Gene3D" id="1.10.150.130">
    <property type="match status" value="1"/>
</dbReference>
<gene>
    <name evidence="7" type="ORF">B2G88_12900</name>
</gene>
<evidence type="ECO:0000313" key="7">
    <source>
        <dbReference type="EMBL" id="OVE83356.1"/>
    </source>
</evidence>
<dbReference type="AlphaFoldDB" id="A0A202E4X8"/>
<keyword evidence="2 4" id="KW-0238">DNA-binding</keyword>
<evidence type="ECO:0000256" key="1">
    <source>
        <dbReference type="ARBA" id="ARBA00022908"/>
    </source>
</evidence>
<dbReference type="OrthoDB" id="198497at2157"/>
<dbReference type="Gene3D" id="1.10.443.10">
    <property type="entry name" value="Intergrase catalytic core"/>
    <property type="match status" value="1"/>
</dbReference>
<dbReference type="InterPro" id="IPR002104">
    <property type="entry name" value="Integrase_catalytic"/>
</dbReference>
<evidence type="ECO:0000259" key="6">
    <source>
        <dbReference type="PROSITE" id="PS51900"/>
    </source>
</evidence>
<dbReference type="SUPFAM" id="SSF56349">
    <property type="entry name" value="DNA breaking-rejoining enzymes"/>
    <property type="match status" value="1"/>
</dbReference>
<dbReference type="RefSeq" id="WP_054863694.1">
    <property type="nucleotide sequence ID" value="NZ_MWPH01000003.1"/>
</dbReference>
<dbReference type="InterPro" id="IPR010998">
    <property type="entry name" value="Integrase_recombinase_N"/>
</dbReference>
<organism evidence="7 8">
    <name type="scientific">Natronolimnobius baerhuensis</name>
    <dbReference type="NCBI Taxonomy" id="253108"/>
    <lineage>
        <taxon>Archaea</taxon>
        <taxon>Methanobacteriati</taxon>
        <taxon>Methanobacteriota</taxon>
        <taxon>Stenosarchaea group</taxon>
        <taxon>Halobacteria</taxon>
        <taxon>Halobacteriales</taxon>
        <taxon>Natrialbaceae</taxon>
        <taxon>Natronolimnobius</taxon>
    </lineage>
</organism>
<dbReference type="Pfam" id="PF02899">
    <property type="entry name" value="Phage_int_SAM_1"/>
    <property type="match status" value="1"/>
</dbReference>
<dbReference type="PROSITE" id="PS51898">
    <property type="entry name" value="TYR_RECOMBINASE"/>
    <property type="match status" value="1"/>
</dbReference>
<keyword evidence="3" id="KW-0233">DNA recombination</keyword>
<dbReference type="EMBL" id="MWPH01000003">
    <property type="protein sequence ID" value="OVE83356.1"/>
    <property type="molecule type" value="Genomic_DNA"/>
</dbReference>
<name>A0A202E4X8_9EURY</name>
<dbReference type="GO" id="GO:0003677">
    <property type="term" value="F:DNA binding"/>
    <property type="evidence" value="ECO:0007669"/>
    <property type="project" value="UniProtKB-UniRule"/>
</dbReference>
<dbReference type="PROSITE" id="PS51900">
    <property type="entry name" value="CB"/>
    <property type="match status" value="1"/>
</dbReference>
<dbReference type="InterPro" id="IPR044068">
    <property type="entry name" value="CB"/>
</dbReference>
<dbReference type="InterPro" id="IPR013762">
    <property type="entry name" value="Integrase-like_cat_sf"/>
</dbReference>
<evidence type="ECO:0000313" key="8">
    <source>
        <dbReference type="Proteomes" id="UP000196084"/>
    </source>
</evidence>
<sequence>MVEPEELPPREAWHRYLNGRRTELTEETASTYHYRLKLFAEWCEDNGIETVADLNGWVLDEYESYRAGQDVASTTLHNEMETLKNFIEYLERIEAVDDDLADRVNVPHVPRGERSRETRLSTDRALALIRHYRSTDAVHGCRRHALLETAWHTGARLGGLRALDLRDFNREEQTVEFIHRPESGTVLKNKREGERVVALNERVCETIGTYIQTDRYDVHDDHGRQPLFSSLQGRPNPNTIRVWMYLATFPCVQGECPHRYDPDSCEFRNHSKASQCPSSRAPHHVRTGSITWHCDRGVPREVTAERVNASQDVIDEYYDKAEERDRMEKRRRPHLNKLTIE</sequence>
<feature type="domain" description="Core-binding (CB)" evidence="6">
    <location>
        <begin position="4"/>
        <end position="91"/>
    </location>
</feature>
<evidence type="ECO:0000256" key="2">
    <source>
        <dbReference type="ARBA" id="ARBA00023125"/>
    </source>
</evidence>
<dbReference type="PANTHER" id="PTHR30349">
    <property type="entry name" value="PHAGE INTEGRASE-RELATED"/>
    <property type="match status" value="1"/>
</dbReference>
<accession>A0A202E4X8</accession>
<feature type="domain" description="Tyr recombinase" evidence="5">
    <location>
        <begin position="115"/>
        <end position="332"/>
    </location>
</feature>
<evidence type="ECO:0000259" key="5">
    <source>
        <dbReference type="PROSITE" id="PS51898"/>
    </source>
</evidence>
<keyword evidence="1" id="KW-0229">DNA integration</keyword>
<dbReference type="PANTHER" id="PTHR30349:SF41">
    <property type="entry name" value="INTEGRASE_RECOMBINASE PROTEIN MJ0367-RELATED"/>
    <property type="match status" value="1"/>
</dbReference>
<evidence type="ECO:0000256" key="4">
    <source>
        <dbReference type="PROSITE-ProRule" id="PRU01248"/>
    </source>
</evidence>
<dbReference type="InterPro" id="IPR004107">
    <property type="entry name" value="Integrase_SAM-like_N"/>
</dbReference>
<protein>
    <submittedName>
        <fullName evidence="7">Integrase</fullName>
    </submittedName>
</protein>
<dbReference type="InterPro" id="IPR050090">
    <property type="entry name" value="Tyrosine_recombinase_XerCD"/>
</dbReference>
<dbReference type="GO" id="GO:0006310">
    <property type="term" value="P:DNA recombination"/>
    <property type="evidence" value="ECO:0007669"/>
    <property type="project" value="UniProtKB-KW"/>
</dbReference>